<dbReference type="GO" id="GO:0005829">
    <property type="term" value="C:cytosol"/>
    <property type="evidence" value="ECO:0007669"/>
    <property type="project" value="TreeGrafter"/>
</dbReference>
<organism evidence="2 3">
    <name type="scientific">Candidatus Aphodenecus pullistercoris</name>
    <dbReference type="NCBI Taxonomy" id="2840669"/>
    <lineage>
        <taxon>Bacteria</taxon>
        <taxon>Pseudomonadati</taxon>
        <taxon>Spirochaetota</taxon>
        <taxon>Spirochaetia</taxon>
        <taxon>Spirochaetales</taxon>
        <taxon>Candidatus Aphodenecus</taxon>
    </lineage>
</organism>
<comment type="caution">
    <text evidence="2">The sequence shown here is derived from an EMBL/GenBank/DDBJ whole genome shotgun (WGS) entry which is preliminary data.</text>
</comment>
<dbReference type="PANTHER" id="PTHR33449:SF1">
    <property type="entry name" value="NUCLEOID-ASSOCIATED PROTEIN YBAB"/>
    <property type="match status" value="1"/>
</dbReference>
<dbReference type="PANTHER" id="PTHR33449">
    <property type="entry name" value="NUCLEOID-ASSOCIATED PROTEIN YBAB"/>
    <property type="match status" value="1"/>
</dbReference>
<evidence type="ECO:0000313" key="2">
    <source>
        <dbReference type="EMBL" id="MBO8443626.1"/>
    </source>
</evidence>
<evidence type="ECO:0000313" key="3">
    <source>
        <dbReference type="Proteomes" id="UP000823633"/>
    </source>
</evidence>
<dbReference type="Proteomes" id="UP000823633">
    <property type="component" value="Unassembled WGS sequence"/>
</dbReference>
<dbReference type="InterPro" id="IPR004401">
    <property type="entry name" value="YbaB/EbfC"/>
</dbReference>
<dbReference type="InterPro" id="IPR036894">
    <property type="entry name" value="YbaB-like_sf"/>
</dbReference>
<dbReference type="PIRSF" id="PIRSF004555">
    <property type="entry name" value="UCP004555"/>
    <property type="match status" value="1"/>
</dbReference>
<dbReference type="Gene3D" id="3.30.1310.10">
    <property type="entry name" value="Nucleoid-associated protein YbaB-like domain"/>
    <property type="match status" value="1"/>
</dbReference>
<accession>A0A9D9H9T8</accession>
<dbReference type="NCBIfam" id="TIGR00103">
    <property type="entry name" value="DNA_YbaB_EbfC"/>
    <property type="match status" value="1"/>
</dbReference>
<dbReference type="GO" id="GO:0003677">
    <property type="term" value="F:DNA binding"/>
    <property type="evidence" value="ECO:0007669"/>
    <property type="project" value="UniProtKB-KW"/>
</dbReference>
<dbReference type="Pfam" id="PF02575">
    <property type="entry name" value="YbaB_DNA_bd"/>
    <property type="match status" value="1"/>
</dbReference>
<evidence type="ECO:0000256" key="1">
    <source>
        <dbReference type="ARBA" id="ARBA00023125"/>
    </source>
</evidence>
<reference evidence="2" key="1">
    <citation type="submission" date="2020-10" db="EMBL/GenBank/DDBJ databases">
        <authorList>
            <person name="Gilroy R."/>
        </authorList>
    </citation>
    <scope>NUCLEOTIDE SEQUENCE</scope>
    <source>
        <strain evidence="2">11167</strain>
    </source>
</reference>
<dbReference type="EMBL" id="JADIMU010000051">
    <property type="protein sequence ID" value="MBO8443626.1"/>
    <property type="molecule type" value="Genomic_DNA"/>
</dbReference>
<sequence length="102" mass="10966">MKLPFGLDFSSAQQMMRQMEEMGKQIKNISATGYAGGDMVTVTIDGNHNATVKISDEAYSIGGKEVLETLVAAAISDAETRLEEAMKEKNSETVAKMMGSLS</sequence>
<proteinExistence type="predicted"/>
<reference evidence="2" key="2">
    <citation type="journal article" date="2021" name="PeerJ">
        <title>Extensive microbial diversity within the chicken gut microbiome revealed by metagenomics and culture.</title>
        <authorList>
            <person name="Gilroy R."/>
            <person name="Ravi A."/>
            <person name="Getino M."/>
            <person name="Pursley I."/>
            <person name="Horton D.L."/>
            <person name="Alikhan N.F."/>
            <person name="Baker D."/>
            <person name="Gharbi K."/>
            <person name="Hall N."/>
            <person name="Watson M."/>
            <person name="Adriaenssens E.M."/>
            <person name="Foster-Nyarko E."/>
            <person name="Jarju S."/>
            <person name="Secka A."/>
            <person name="Antonio M."/>
            <person name="Oren A."/>
            <person name="Chaudhuri R.R."/>
            <person name="La Ragione R."/>
            <person name="Hildebrand F."/>
            <person name="Pallen M.J."/>
        </authorList>
    </citation>
    <scope>NUCLEOTIDE SEQUENCE</scope>
    <source>
        <strain evidence="2">11167</strain>
    </source>
</reference>
<keyword evidence="1" id="KW-0238">DNA-binding</keyword>
<gene>
    <name evidence="2" type="ORF">IAC42_07725</name>
</gene>
<protein>
    <submittedName>
        <fullName evidence="2">YbaB/EbfC family nucleoid-associated protein</fullName>
    </submittedName>
</protein>
<dbReference type="AlphaFoldDB" id="A0A9D9H9T8"/>
<name>A0A9D9H9T8_9SPIR</name>
<dbReference type="SUPFAM" id="SSF82607">
    <property type="entry name" value="YbaB-like"/>
    <property type="match status" value="1"/>
</dbReference>